<dbReference type="OrthoDB" id="406096at2759"/>
<dbReference type="Proteomes" id="UP000002009">
    <property type="component" value="Chromosome 14"/>
</dbReference>
<name>C1EH42_MICCC</name>
<organism evidence="2 3">
    <name type="scientific">Micromonas commoda (strain RCC299 / NOUM17 / CCMP2709)</name>
    <name type="common">Picoplanktonic green alga</name>
    <dbReference type="NCBI Taxonomy" id="296587"/>
    <lineage>
        <taxon>Eukaryota</taxon>
        <taxon>Viridiplantae</taxon>
        <taxon>Chlorophyta</taxon>
        <taxon>Mamiellophyceae</taxon>
        <taxon>Mamiellales</taxon>
        <taxon>Mamiellaceae</taxon>
        <taxon>Micromonas</taxon>
    </lineage>
</organism>
<reference evidence="2 3" key="1">
    <citation type="journal article" date="2009" name="Science">
        <title>Green evolution and dynamic adaptations revealed by genomes of the marine picoeukaryotes Micromonas.</title>
        <authorList>
            <person name="Worden A.Z."/>
            <person name="Lee J.H."/>
            <person name="Mock T."/>
            <person name="Rouze P."/>
            <person name="Simmons M.P."/>
            <person name="Aerts A.L."/>
            <person name="Allen A.E."/>
            <person name="Cuvelier M.L."/>
            <person name="Derelle E."/>
            <person name="Everett M.V."/>
            <person name="Foulon E."/>
            <person name="Grimwood J."/>
            <person name="Gundlach H."/>
            <person name="Henrissat B."/>
            <person name="Napoli C."/>
            <person name="McDonald S.M."/>
            <person name="Parker M.S."/>
            <person name="Rombauts S."/>
            <person name="Salamov A."/>
            <person name="Von Dassow P."/>
            <person name="Badger J.H."/>
            <person name="Coutinho P.M."/>
            <person name="Demir E."/>
            <person name="Dubchak I."/>
            <person name="Gentemann C."/>
            <person name="Eikrem W."/>
            <person name="Gready J.E."/>
            <person name="John U."/>
            <person name="Lanier W."/>
            <person name="Lindquist E.A."/>
            <person name="Lucas S."/>
            <person name="Mayer K.F."/>
            <person name="Moreau H."/>
            <person name="Not F."/>
            <person name="Otillar R."/>
            <person name="Panaud O."/>
            <person name="Pangilinan J."/>
            <person name="Paulsen I."/>
            <person name="Piegu B."/>
            <person name="Poliakov A."/>
            <person name="Robbens S."/>
            <person name="Schmutz J."/>
            <person name="Toulza E."/>
            <person name="Wyss T."/>
            <person name="Zelensky A."/>
            <person name="Zhou K."/>
            <person name="Armbrust E.V."/>
            <person name="Bhattacharya D."/>
            <person name="Goodenough U.W."/>
            <person name="Van de Peer Y."/>
            <person name="Grigoriev I.V."/>
        </authorList>
    </citation>
    <scope>NUCLEOTIDE SEQUENCE [LARGE SCALE GENOMIC DNA]</scope>
    <source>
        <strain evidence="3">RCC299 / NOUM17</strain>
    </source>
</reference>
<dbReference type="SUPFAM" id="SSF82171">
    <property type="entry name" value="DPP6 N-terminal domain-like"/>
    <property type="match status" value="1"/>
</dbReference>
<keyword evidence="1" id="KW-0732">Signal</keyword>
<keyword evidence="3" id="KW-1185">Reference proteome</keyword>
<dbReference type="AlphaFoldDB" id="C1EH42"/>
<evidence type="ECO:0000313" key="3">
    <source>
        <dbReference type="Proteomes" id="UP000002009"/>
    </source>
</evidence>
<dbReference type="RefSeq" id="XP_002506182.1">
    <property type="nucleotide sequence ID" value="XM_002506136.1"/>
</dbReference>
<feature type="signal peptide" evidence="1">
    <location>
        <begin position="1"/>
        <end position="34"/>
    </location>
</feature>
<evidence type="ECO:0000313" key="2">
    <source>
        <dbReference type="EMBL" id="ACO67440.1"/>
    </source>
</evidence>
<feature type="chain" id="PRO_5002906956" evidence="1">
    <location>
        <begin position="35"/>
        <end position="609"/>
    </location>
</feature>
<accession>C1EH42</accession>
<dbReference type="EMBL" id="CP001332">
    <property type="protein sequence ID" value="ACO67440.1"/>
    <property type="molecule type" value="Genomic_DNA"/>
</dbReference>
<dbReference type="InParanoid" id="C1EH42"/>
<sequence>MTETRPNSTALPRATLTRWLCVAVFLLLSGKSTALEIAGHGRSASWTQIGATFTGSGSEKPGSVLSFSEDGSRLLVGSIPVPAYVDVYEWQSGSSAWTLLGARISPPHGSIVSACLSGDGKVVAIGDFNGGDFNGAGLEVWWTVAVYHYASGSWQRVGSDIVGSSSEGYYAEVSLSSDGKVLAIGNNNQTLSSYDSSDHNATMTGRVRIYQWPASDLTASGVAWTQMGEPIEAWSTSSGFYPWFGPYSQKVYADAGKLSGDGKRVALFKTNGWAQKGYVYEWKSSSWSIVGDSIDLEGTASISYDGNVVAGSYGNVYKWSSGAWSSIRTEYFGYYTSLSRDGTRVAYADSWNEGVVLVHQWDSEAESWGRMLDIRGESASDQVGAMVSLSGDGSRVAVFSDGAKHTRVFEVGTTCDTSVAPPNASVGNCPAKLASGSSCQPTCNSGYSATRPTTCVSGYLKNATCAAGCEVSSAPVNGGKGDCGNLLAKSKSCTPTCNDGYVRKGNKKTSCDSAGVLSAAECRKRYSWGDAKFCPKYENVVFCWSVKKKEDCLAARPKRDCKWSNSSSGGSEYCYHDDKEFDEMWDESYYHDFAADKCGSVDPWTRDAL</sequence>
<protein>
    <submittedName>
        <fullName evidence="2">Uncharacterized protein</fullName>
    </submittedName>
</protein>
<dbReference type="GeneID" id="8248905"/>
<dbReference type="KEGG" id="mis:MICPUN_104103"/>
<evidence type="ECO:0000256" key="1">
    <source>
        <dbReference type="SAM" id="SignalP"/>
    </source>
</evidence>
<proteinExistence type="predicted"/>
<gene>
    <name evidence="2" type="ORF">MICPUN_104103</name>
</gene>